<keyword evidence="2" id="KW-1185">Reference proteome</keyword>
<accession>A0A8J5NBK2</accession>
<protein>
    <submittedName>
        <fullName evidence="1">Uncharacterized protein</fullName>
    </submittedName>
</protein>
<reference evidence="1" key="1">
    <citation type="journal article" date="2021" name="Sci. Adv.">
        <title>The American lobster genome reveals insights on longevity, neural, and immune adaptations.</title>
        <authorList>
            <person name="Polinski J.M."/>
            <person name="Zimin A.V."/>
            <person name="Clark K.F."/>
            <person name="Kohn A.B."/>
            <person name="Sadowski N."/>
            <person name="Timp W."/>
            <person name="Ptitsyn A."/>
            <person name="Khanna P."/>
            <person name="Romanova D.Y."/>
            <person name="Williams P."/>
            <person name="Greenwood S.J."/>
            <person name="Moroz L.L."/>
            <person name="Walt D.R."/>
            <person name="Bodnar A.G."/>
        </authorList>
    </citation>
    <scope>NUCLEOTIDE SEQUENCE</scope>
    <source>
        <strain evidence="1">GMGI-L3</strain>
    </source>
</reference>
<name>A0A8J5NBK2_HOMAM</name>
<gene>
    <name evidence="1" type="ORF">Hamer_G026110</name>
</gene>
<dbReference type="EMBL" id="JAHLQT010003134">
    <property type="protein sequence ID" value="KAG7176513.1"/>
    <property type="molecule type" value="Genomic_DNA"/>
</dbReference>
<evidence type="ECO:0000313" key="2">
    <source>
        <dbReference type="Proteomes" id="UP000747542"/>
    </source>
</evidence>
<organism evidence="1 2">
    <name type="scientific">Homarus americanus</name>
    <name type="common">American lobster</name>
    <dbReference type="NCBI Taxonomy" id="6706"/>
    <lineage>
        <taxon>Eukaryota</taxon>
        <taxon>Metazoa</taxon>
        <taxon>Ecdysozoa</taxon>
        <taxon>Arthropoda</taxon>
        <taxon>Crustacea</taxon>
        <taxon>Multicrustacea</taxon>
        <taxon>Malacostraca</taxon>
        <taxon>Eumalacostraca</taxon>
        <taxon>Eucarida</taxon>
        <taxon>Decapoda</taxon>
        <taxon>Pleocyemata</taxon>
        <taxon>Astacidea</taxon>
        <taxon>Nephropoidea</taxon>
        <taxon>Nephropidae</taxon>
        <taxon>Homarus</taxon>
    </lineage>
</organism>
<proteinExistence type="predicted"/>
<comment type="caution">
    <text evidence="1">The sequence shown here is derived from an EMBL/GenBank/DDBJ whole genome shotgun (WGS) entry which is preliminary data.</text>
</comment>
<evidence type="ECO:0000313" key="1">
    <source>
        <dbReference type="EMBL" id="KAG7176513.1"/>
    </source>
</evidence>
<dbReference type="AlphaFoldDB" id="A0A8J5NBK2"/>
<sequence length="66" mass="7288">MVVVLASCGDYASVWDSASLSSGASYAEIVDSQSLCIMHQSIQTLKYYSNLNKVTDVHSLWEDDRV</sequence>
<dbReference type="Proteomes" id="UP000747542">
    <property type="component" value="Unassembled WGS sequence"/>
</dbReference>